<dbReference type="AlphaFoldDB" id="A0A0K2V509"/>
<proteinExistence type="predicted"/>
<protein>
    <submittedName>
        <fullName evidence="1">Uncharacterized protein</fullName>
    </submittedName>
</protein>
<reference evidence="1" key="1">
    <citation type="submission" date="2014-05" db="EMBL/GenBank/DDBJ databases">
        <authorList>
            <person name="Chronopoulou M."/>
        </authorList>
    </citation>
    <scope>NUCLEOTIDE SEQUENCE</scope>
    <source>
        <tissue evidence="1">Whole organism</tissue>
    </source>
</reference>
<accession>A0A0K2V509</accession>
<feature type="non-terminal residue" evidence="1">
    <location>
        <position position="1"/>
    </location>
</feature>
<name>A0A0K2V509_LEPSM</name>
<evidence type="ECO:0000313" key="1">
    <source>
        <dbReference type="EMBL" id="CDW45579.1"/>
    </source>
</evidence>
<sequence>LIKKSSILNKILTENNFKHSKCLLQYLILLKKRQTLYIVEEEEERTNK</sequence>
<organism evidence="1">
    <name type="scientific">Lepeophtheirus salmonis</name>
    <name type="common">Salmon louse</name>
    <name type="synonym">Caligus salmonis</name>
    <dbReference type="NCBI Taxonomy" id="72036"/>
    <lineage>
        <taxon>Eukaryota</taxon>
        <taxon>Metazoa</taxon>
        <taxon>Ecdysozoa</taxon>
        <taxon>Arthropoda</taxon>
        <taxon>Crustacea</taxon>
        <taxon>Multicrustacea</taxon>
        <taxon>Hexanauplia</taxon>
        <taxon>Copepoda</taxon>
        <taxon>Siphonostomatoida</taxon>
        <taxon>Caligidae</taxon>
        <taxon>Lepeophtheirus</taxon>
    </lineage>
</organism>
<dbReference type="EMBL" id="HACA01028218">
    <property type="protein sequence ID" value="CDW45579.1"/>
    <property type="molecule type" value="Transcribed_RNA"/>
</dbReference>